<dbReference type="EMBL" id="WHUF01000001">
    <property type="protein sequence ID" value="MQA18411.1"/>
    <property type="molecule type" value="Genomic_DNA"/>
</dbReference>
<dbReference type="InterPro" id="IPR037407">
    <property type="entry name" value="MLP_fam"/>
</dbReference>
<name>A0A843S826_9BURK</name>
<dbReference type="AlphaFoldDB" id="A0A843S826"/>
<comment type="caution">
    <text evidence="2">The sequence shown here is derived from an EMBL/GenBank/DDBJ whole genome shotgun (WGS) entry which is preliminary data.</text>
</comment>
<dbReference type="SMART" id="SM00923">
    <property type="entry name" value="MbtH"/>
    <property type="match status" value="1"/>
</dbReference>
<reference evidence="2 3" key="1">
    <citation type="submission" date="2019-10" db="EMBL/GenBank/DDBJ databases">
        <title>Two novel species isolated from a subtropical stream in China.</title>
        <authorList>
            <person name="Lu H."/>
        </authorList>
    </citation>
    <scope>NUCLEOTIDE SEQUENCE [LARGE SCALE GENOMIC DNA]</scope>
    <source>
        <strain evidence="2 3">FT103W</strain>
    </source>
</reference>
<dbReference type="GO" id="GO:0019290">
    <property type="term" value="P:siderophore biosynthetic process"/>
    <property type="evidence" value="ECO:0007669"/>
    <property type="project" value="TreeGrafter"/>
</dbReference>
<dbReference type="Gene3D" id="3.90.820.10">
    <property type="entry name" value="Structural Genomics, Unknown Function 30-nov-00 1gh9 Mol_id"/>
    <property type="match status" value="1"/>
</dbReference>
<sequence>MGADMQHERLYEVVINTERQYSVWPAQQPVPAGWRATGFRAAREQCLAHIDTVWLDLREHSLQLALAGGESRHG</sequence>
<accession>A0A843S826</accession>
<evidence type="ECO:0000313" key="3">
    <source>
        <dbReference type="Proteomes" id="UP000444318"/>
    </source>
</evidence>
<dbReference type="InterPro" id="IPR038020">
    <property type="entry name" value="MbtH-like_sf"/>
</dbReference>
<feature type="domain" description="MbtH-like" evidence="1">
    <location>
        <begin position="5"/>
        <end position="52"/>
    </location>
</feature>
<dbReference type="InterPro" id="IPR005153">
    <property type="entry name" value="MbtH-like_dom"/>
</dbReference>
<dbReference type="Proteomes" id="UP000444318">
    <property type="component" value="Unassembled WGS sequence"/>
</dbReference>
<dbReference type="PANTHER" id="PTHR38444:SF1">
    <property type="entry name" value="ENTEROBACTIN BIOSYNTHESIS PROTEIN YBDZ"/>
    <property type="match status" value="1"/>
</dbReference>
<evidence type="ECO:0000259" key="1">
    <source>
        <dbReference type="SMART" id="SM00923"/>
    </source>
</evidence>
<keyword evidence="3" id="KW-1185">Reference proteome</keyword>
<dbReference type="Pfam" id="PF03621">
    <property type="entry name" value="MbtH"/>
    <property type="match status" value="1"/>
</dbReference>
<evidence type="ECO:0000313" key="2">
    <source>
        <dbReference type="EMBL" id="MQA18411.1"/>
    </source>
</evidence>
<dbReference type="PANTHER" id="PTHR38444">
    <property type="entry name" value="ENTEROBACTIN BIOSYNTHESIS PROTEIN YBDZ"/>
    <property type="match status" value="1"/>
</dbReference>
<dbReference type="GO" id="GO:0005829">
    <property type="term" value="C:cytosol"/>
    <property type="evidence" value="ECO:0007669"/>
    <property type="project" value="TreeGrafter"/>
</dbReference>
<gene>
    <name evidence="2" type="ORF">GEV01_02660</name>
</gene>
<organism evidence="2 3">
    <name type="scientific">Rugamonas rivuli</name>
    <dbReference type="NCBI Taxonomy" id="2743358"/>
    <lineage>
        <taxon>Bacteria</taxon>
        <taxon>Pseudomonadati</taxon>
        <taxon>Pseudomonadota</taxon>
        <taxon>Betaproteobacteria</taxon>
        <taxon>Burkholderiales</taxon>
        <taxon>Oxalobacteraceae</taxon>
        <taxon>Telluria group</taxon>
        <taxon>Rugamonas</taxon>
    </lineage>
</organism>
<protein>
    <submittedName>
        <fullName evidence="2">MbtH family NRPS accessory protein</fullName>
    </submittedName>
</protein>
<proteinExistence type="predicted"/>
<dbReference type="SUPFAM" id="SSF160582">
    <property type="entry name" value="MbtH-like"/>
    <property type="match status" value="1"/>
</dbReference>